<keyword evidence="2" id="KW-1185">Reference proteome</keyword>
<name>A0ACC1ACX2_9ROSI</name>
<proteinExistence type="predicted"/>
<sequence>MEGKLNADGHTLKKTHQEVLDFNNLKSLKVHNCCNLRYIFTASIILRLAQLRDMEVKNCALIEEIILKEEEKELDIDKIMIPQLNSIILESLPNLTSFYSGMNTLECPALKAITITKCPEIETFIFTDTKHQSDHIAPLFSEKVMPKLESLCLDDFRLICHKTHNHIPYEGFCKLKELLLADHRRYLYFKRNPAQAALVFLSNDVTSHRASVTGGTHSSTLGHKRQDDDIQQMDKIKMEVGGKAAKIVLVFQQEDYPHRGLTIQVCSKSGDVVLILVRMMRVQVVLAEIRQEHWSYTKDALKLLKQI</sequence>
<reference evidence="2" key="1">
    <citation type="journal article" date="2023" name="G3 (Bethesda)">
        <title>Genome assembly and association tests identify interacting loci associated with vigor, precocity, and sex in interspecific pistachio rootstocks.</title>
        <authorList>
            <person name="Palmer W."/>
            <person name="Jacygrad E."/>
            <person name="Sagayaradj S."/>
            <person name="Cavanaugh K."/>
            <person name="Han R."/>
            <person name="Bertier L."/>
            <person name="Beede B."/>
            <person name="Kafkas S."/>
            <person name="Golino D."/>
            <person name="Preece J."/>
            <person name="Michelmore R."/>
        </authorList>
    </citation>
    <scope>NUCLEOTIDE SEQUENCE [LARGE SCALE GENOMIC DNA]</scope>
</reference>
<evidence type="ECO:0000313" key="2">
    <source>
        <dbReference type="Proteomes" id="UP001164250"/>
    </source>
</evidence>
<protein>
    <submittedName>
        <fullName evidence="1">Uncharacterized protein</fullName>
    </submittedName>
</protein>
<comment type="caution">
    <text evidence="1">The sequence shown here is derived from an EMBL/GenBank/DDBJ whole genome shotgun (WGS) entry which is preliminary data.</text>
</comment>
<dbReference type="EMBL" id="CM047906">
    <property type="protein sequence ID" value="KAJ0085194.1"/>
    <property type="molecule type" value="Genomic_DNA"/>
</dbReference>
<accession>A0ACC1ACX2</accession>
<dbReference type="Proteomes" id="UP001164250">
    <property type="component" value="Chromosome 10"/>
</dbReference>
<gene>
    <name evidence="1" type="ORF">Patl1_07060</name>
</gene>
<organism evidence="1 2">
    <name type="scientific">Pistacia atlantica</name>
    <dbReference type="NCBI Taxonomy" id="434234"/>
    <lineage>
        <taxon>Eukaryota</taxon>
        <taxon>Viridiplantae</taxon>
        <taxon>Streptophyta</taxon>
        <taxon>Embryophyta</taxon>
        <taxon>Tracheophyta</taxon>
        <taxon>Spermatophyta</taxon>
        <taxon>Magnoliopsida</taxon>
        <taxon>eudicotyledons</taxon>
        <taxon>Gunneridae</taxon>
        <taxon>Pentapetalae</taxon>
        <taxon>rosids</taxon>
        <taxon>malvids</taxon>
        <taxon>Sapindales</taxon>
        <taxon>Anacardiaceae</taxon>
        <taxon>Pistacia</taxon>
    </lineage>
</organism>
<evidence type="ECO:0000313" key="1">
    <source>
        <dbReference type="EMBL" id="KAJ0085194.1"/>
    </source>
</evidence>